<dbReference type="PROSITE" id="PS51450">
    <property type="entry name" value="LRR"/>
    <property type="match status" value="1"/>
</dbReference>
<proteinExistence type="predicted"/>
<dbReference type="InterPro" id="IPR032675">
    <property type="entry name" value="LRR_dom_sf"/>
</dbReference>
<dbReference type="EMBL" id="MN739123">
    <property type="protein sequence ID" value="QHS90036.1"/>
    <property type="molecule type" value="Genomic_DNA"/>
</dbReference>
<dbReference type="Gene3D" id="3.80.10.10">
    <property type="entry name" value="Ribonuclease Inhibitor"/>
    <property type="match status" value="1"/>
</dbReference>
<organism evidence="1">
    <name type="scientific">viral metagenome</name>
    <dbReference type="NCBI Taxonomy" id="1070528"/>
    <lineage>
        <taxon>unclassified sequences</taxon>
        <taxon>metagenomes</taxon>
        <taxon>organismal metagenomes</taxon>
    </lineage>
</organism>
<accession>A0A6C0BD49</accession>
<dbReference type="AlphaFoldDB" id="A0A6C0BD49"/>
<evidence type="ECO:0000313" key="1">
    <source>
        <dbReference type="EMBL" id="QHS90036.1"/>
    </source>
</evidence>
<name>A0A6C0BD49_9ZZZZ</name>
<dbReference type="InterPro" id="IPR001611">
    <property type="entry name" value="Leu-rich_rpt"/>
</dbReference>
<sequence>MTDTYIQKLVEIPPSCKLYFQQEPTDNFNILYISCNDKITYLEQFVDIDLFSLFHENKEAFLNLFHVYASKIFESIGQFDSVLVSSCIIPQSDGQYFSGNFNLKKYIYNSGRIEQLVDDIKNKESIYIQNEKYNITGRKLTINEKVNQVITDIRPLVRIGNSLESLTLRLSNVYNLDLVSMFSNLKKLTINAKNLVSLNFLTKLTNLEELNLLNVPTVNFSFLLNMEKLTKLYVKNSDILETRYICINQSLKELYLINVRDKFSRDNLDIDFILGLENLEVLDLSLNKVIDLKFLQSCQFKLKILYLNNNYIDNPQLLEIFKEIETLDLSFTNINDLRQLKGMTKLKELYLSSGANYDKSAIPKSVSIEYVEPENQEDDLYESSGFNNFQFTGYKPNSYSTSQSAEDFSFENIEMFEKYQKENNQTSNQMFQSQPSSFNINMPAFPSPPNQMFQSKASSPSSSSIMRI</sequence>
<reference evidence="1" key="1">
    <citation type="journal article" date="2020" name="Nature">
        <title>Giant virus diversity and host interactions through global metagenomics.</title>
        <authorList>
            <person name="Schulz F."/>
            <person name="Roux S."/>
            <person name="Paez-Espino D."/>
            <person name="Jungbluth S."/>
            <person name="Walsh D.A."/>
            <person name="Denef V.J."/>
            <person name="McMahon K.D."/>
            <person name="Konstantinidis K.T."/>
            <person name="Eloe-Fadrosh E.A."/>
            <person name="Kyrpides N.C."/>
            <person name="Woyke T."/>
        </authorList>
    </citation>
    <scope>NUCLEOTIDE SEQUENCE</scope>
    <source>
        <strain evidence="1">GVMAG-M-3300010160-4</strain>
    </source>
</reference>
<dbReference type="SUPFAM" id="SSF52058">
    <property type="entry name" value="L domain-like"/>
    <property type="match status" value="1"/>
</dbReference>
<protein>
    <submittedName>
        <fullName evidence="1">Uncharacterized protein</fullName>
    </submittedName>
</protein>